<accession>X1M4H3</accession>
<evidence type="ECO:0000256" key="1">
    <source>
        <dbReference type="SAM" id="MobiDB-lite"/>
    </source>
</evidence>
<proteinExistence type="predicted"/>
<dbReference type="AlphaFoldDB" id="X1M4H3"/>
<dbReference type="EMBL" id="BARV01006205">
    <property type="protein sequence ID" value="GAI09570.1"/>
    <property type="molecule type" value="Genomic_DNA"/>
</dbReference>
<feature type="region of interest" description="Disordered" evidence="1">
    <location>
        <begin position="33"/>
        <end position="59"/>
    </location>
</feature>
<evidence type="ECO:0000313" key="2">
    <source>
        <dbReference type="EMBL" id="GAI09570.1"/>
    </source>
</evidence>
<protein>
    <submittedName>
        <fullName evidence="2">Uncharacterized protein</fullName>
    </submittedName>
</protein>
<sequence length="114" mass="13200">MVHRARMMHRKGFKVSEISEKLRIPRQTVGDWISGRRRPGRRREQFKTTERFKRPEEPAFDGRCPDCGSQMVKVIESRGAQLREHLFNSFWRCGRCGLNAKTLGGKIVSAWLGG</sequence>
<reference evidence="2" key="1">
    <citation type="journal article" date="2014" name="Front. Microbiol.">
        <title>High frequency of phylogenetically diverse reductive dehalogenase-homologous genes in deep subseafloor sedimentary metagenomes.</title>
        <authorList>
            <person name="Kawai M."/>
            <person name="Futagami T."/>
            <person name="Toyoda A."/>
            <person name="Takaki Y."/>
            <person name="Nishi S."/>
            <person name="Hori S."/>
            <person name="Arai W."/>
            <person name="Tsubouchi T."/>
            <person name="Morono Y."/>
            <person name="Uchiyama I."/>
            <person name="Ito T."/>
            <person name="Fujiyama A."/>
            <person name="Inagaki F."/>
            <person name="Takami H."/>
        </authorList>
    </citation>
    <scope>NUCLEOTIDE SEQUENCE</scope>
    <source>
        <strain evidence="2">Expedition CK06-06</strain>
    </source>
</reference>
<feature type="compositionally biased region" description="Basic and acidic residues" evidence="1">
    <location>
        <begin position="42"/>
        <end position="57"/>
    </location>
</feature>
<comment type="caution">
    <text evidence="2">The sequence shown here is derived from an EMBL/GenBank/DDBJ whole genome shotgun (WGS) entry which is preliminary data.</text>
</comment>
<name>X1M4H3_9ZZZZ</name>
<organism evidence="2">
    <name type="scientific">marine sediment metagenome</name>
    <dbReference type="NCBI Taxonomy" id="412755"/>
    <lineage>
        <taxon>unclassified sequences</taxon>
        <taxon>metagenomes</taxon>
        <taxon>ecological metagenomes</taxon>
    </lineage>
</organism>
<gene>
    <name evidence="2" type="ORF">S06H3_12701</name>
</gene>